<dbReference type="EMBL" id="JAYGJQ010000001">
    <property type="protein sequence ID" value="MEA9355277.1"/>
    <property type="molecule type" value="Genomic_DNA"/>
</dbReference>
<reference evidence="1 2" key="1">
    <citation type="submission" date="2023-11" db="EMBL/GenBank/DDBJ databases">
        <title>A Novel Polar Bacteriovorax (B. antarcticus) Isolated from the Biocrust in Antarctica.</title>
        <authorList>
            <person name="Mun W."/>
            <person name="Choi S.Y."/>
            <person name="Mitchell R.J."/>
        </authorList>
    </citation>
    <scope>NUCLEOTIDE SEQUENCE [LARGE SCALE GENOMIC DNA]</scope>
    <source>
        <strain evidence="1 2">PP10</strain>
    </source>
</reference>
<comment type="caution">
    <text evidence="1">The sequence shown here is derived from an EMBL/GenBank/DDBJ whole genome shotgun (WGS) entry which is preliminary data.</text>
</comment>
<sequence length="142" mass="16307">MRYYKIVFLLFIFTLASCGKSPLLNKVGKNLSESAGGVLLSEQFRNEQLGFSINWITPPALDDLSSFEFKLERPLKNNQTLNVYIWMPDMGHGSSPVEMKQLNSTDYIFSELAFIMPGLWVLHVEILENNQVMDQWQKSITL</sequence>
<dbReference type="RefSeq" id="WP_323574764.1">
    <property type="nucleotide sequence ID" value="NZ_JAYGJQ010000001.1"/>
</dbReference>
<protein>
    <recommendedName>
        <fullName evidence="3">YtkA-like domain-containing protein</fullName>
    </recommendedName>
</protein>
<evidence type="ECO:0000313" key="2">
    <source>
        <dbReference type="Proteomes" id="UP001302274"/>
    </source>
</evidence>
<gene>
    <name evidence="1" type="ORF">SHI21_03655</name>
</gene>
<evidence type="ECO:0008006" key="3">
    <source>
        <dbReference type="Google" id="ProtNLM"/>
    </source>
</evidence>
<keyword evidence="2" id="KW-1185">Reference proteome</keyword>
<dbReference type="PROSITE" id="PS51257">
    <property type="entry name" value="PROKAR_LIPOPROTEIN"/>
    <property type="match status" value="1"/>
</dbReference>
<dbReference type="Proteomes" id="UP001302274">
    <property type="component" value="Unassembled WGS sequence"/>
</dbReference>
<proteinExistence type="predicted"/>
<evidence type="ECO:0000313" key="1">
    <source>
        <dbReference type="EMBL" id="MEA9355277.1"/>
    </source>
</evidence>
<accession>A0ABU5VRP0</accession>
<organism evidence="1 2">
    <name type="scientific">Bacteriovorax antarcticus</name>
    <dbReference type="NCBI Taxonomy" id="3088717"/>
    <lineage>
        <taxon>Bacteria</taxon>
        <taxon>Pseudomonadati</taxon>
        <taxon>Bdellovibrionota</taxon>
        <taxon>Bacteriovoracia</taxon>
        <taxon>Bacteriovoracales</taxon>
        <taxon>Bacteriovoracaceae</taxon>
        <taxon>Bacteriovorax</taxon>
    </lineage>
</organism>
<name>A0ABU5VRP0_9BACT</name>